<feature type="compositionally biased region" description="Basic and acidic residues" evidence="1">
    <location>
        <begin position="233"/>
        <end position="243"/>
    </location>
</feature>
<evidence type="ECO:0000313" key="5">
    <source>
        <dbReference type="Proteomes" id="UP001295423"/>
    </source>
</evidence>
<evidence type="ECO:0000256" key="2">
    <source>
        <dbReference type="SAM" id="Phobius"/>
    </source>
</evidence>
<feature type="compositionally biased region" description="Basic and acidic residues" evidence="1">
    <location>
        <begin position="319"/>
        <end position="328"/>
    </location>
</feature>
<keyword evidence="2" id="KW-1133">Transmembrane helix</keyword>
<keyword evidence="5" id="KW-1185">Reference proteome</keyword>
<reference evidence="4" key="1">
    <citation type="submission" date="2023-08" db="EMBL/GenBank/DDBJ databases">
        <authorList>
            <person name="Audoor S."/>
            <person name="Bilcke G."/>
        </authorList>
    </citation>
    <scope>NUCLEOTIDE SEQUENCE</scope>
</reference>
<feature type="compositionally biased region" description="Basic residues" evidence="1">
    <location>
        <begin position="329"/>
        <end position="338"/>
    </location>
</feature>
<dbReference type="AlphaFoldDB" id="A0AAD2GDP4"/>
<feature type="region of interest" description="Disordered" evidence="1">
    <location>
        <begin position="1"/>
        <end position="435"/>
    </location>
</feature>
<dbReference type="Proteomes" id="UP001295423">
    <property type="component" value="Unassembled WGS sequence"/>
</dbReference>
<feature type="compositionally biased region" description="Basic and acidic residues" evidence="1">
    <location>
        <begin position="343"/>
        <end position="354"/>
    </location>
</feature>
<feature type="compositionally biased region" description="Basic and acidic residues" evidence="1">
    <location>
        <begin position="17"/>
        <end position="38"/>
    </location>
</feature>
<feature type="compositionally biased region" description="Basic residues" evidence="1">
    <location>
        <begin position="87"/>
        <end position="98"/>
    </location>
</feature>
<accession>A0AAD2GDP4</accession>
<evidence type="ECO:0000259" key="3">
    <source>
        <dbReference type="Pfam" id="PF24646"/>
    </source>
</evidence>
<dbReference type="InterPro" id="IPR056057">
    <property type="entry name" value="DUF7640"/>
</dbReference>
<organism evidence="4 5">
    <name type="scientific">Cylindrotheca closterium</name>
    <dbReference type="NCBI Taxonomy" id="2856"/>
    <lineage>
        <taxon>Eukaryota</taxon>
        <taxon>Sar</taxon>
        <taxon>Stramenopiles</taxon>
        <taxon>Ochrophyta</taxon>
        <taxon>Bacillariophyta</taxon>
        <taxon>Bacillariophyceae</taxon>
        <taxon>Bacillariophycidae</taxon>
        <taxon>Bacillariales</taxon>
        <taxon>Bacillariaceae</taxon>
        <taxon>Cylindrotheca</taxon>
    </lineage>
</organism>
<feature type="domain" description="DUF7640" evidence="3">
    <location>
        <begin position="892"/>
        <end position="976"/>
    </location>
</feature>
<evidence type="ECO:0000313" key="4">
    <source>
        <dbReference type="EMBL" id="CAJ1970416.1"/>
    </source>
</evidence>
<feature type="compositionally biased region" description="Low complexity" evidence="1">
    <location>
        <begin position="772"/>
        <end position="787"/>
    </location>
</feature>
<proteinExistence type="predicted"/>
<feature type="region of interest" description="Disordered" evidence="1">
    <location>
        <begin position="603"/>
        <end position="626"/>
    </location>
</feature>
<gene>
    <name evidence="4" type="ORF">CYCCA115_LOCUS24434</name>
</gene>
<dbReference type="Pfam" id="PF24646">
    <property type="entry name" value="DUF7640"/>
    <property type="match status" value="1"/>
</dbReference>
<feature type="compositionally biased region" description="Polar residues" evidence="1">
    <location>
        <begin position="244"/>
        <end position="253"/>
    </location>
</feature>
<feature type="compositionally biased region" description="Low complexity" evidence="1">
    <location>
        <begin position="99"/>
        <end position="110"/>
    </location>
</feature>
<keyword evidence="2" id="KW-0472">Membrane</keyword>
<feature type="compositionally biased region" description="Low complexity" evidence="1">
    <location>
        <begin position="745"/>
        <end position="763"/>
    </location>
</feature>
<feature type="compositionally biased region" description="Low complexity" evidence="1">
    <location>
        <begin position="170"/>
        <end position="190"/>
    </location>
</feature>
<name>A0AAD2GDP4_9STRA</name>
<feature type="compositionally biased region" description="Low complexity" evidence="1">
    <location>
        <begin position="826"/>
        <end position="873"/>
    </location>
</feature>
<keyword evidence="2" id="KW-0812">Transmembrane</keyword>
<comment type="caution">
    <text evidence="4">The sequence shown here is derived from an EMBL/GenBank/DDBJ whole genome shotgun (WGS) entry which is preliminary data.</text>
</comment>
<feature type="compositionally biased region" description="Polar residues" evidence="1">
    <location>
        <begin position="160"/>
        <end position="169"/>
    </location>
</feature>
<feature type="compositionally biased region" description="Basic residues" evidence="1">
    <location>
        <begin position="55"/>
        <end position="71"/>
    </location>
</feature>
<feature type="region of interest" description="Disordered" evidence="1">
    <location>
        <begin position="727"/>
        <end position="873"/>
    </location>
</feature>
<evidence type="ECO:0000256" key="1">
    <source>
        <dbReference type="SAM" id="MobiDB-lite"/>
    </source>
</evidence>
<feature type="compositionally biased region" description="Basic and acidic residues" evidence="1">
    <location>
        <begin position="379"/>
        <end position="395"/>
    </location>
</feature>
<feature type="transmembrane region" description="Helical" evidence="2">
    <location>
        <begin position="454"/>
        <end position="478"/>
    </location>
</feature>
<sequence length="1119" mass="119039">MGTDIHEKRHHSGDVLGGREAKVSYVDLKMDETGHTEPTEADDSIQKDSSSSASRRSKYSRSSKSSRRSSKTSRGSRSPMKNDKHSSGSRRHRSHRSRSGSGSRGSSMSRSRSRSLEMSLNGSDDEEEVIKRSRKAPKGASKEFRDRARRNESSRRVSSGDFSIQSSILSKATATTNTTLTETSTSGTYADMLYGGDSDEDAKQKSKSSSSSKASKPGVERVTKRGDGKRHHDTIDRSIRSKDSGTTNTSNSVEILYGGDSGEDAKAKAKSSRSSRASEPGMERISKHSSSSSKRHVDRSIRSKDSATSNASKSVDLLYGDRDEDAKQKAKSGHRSSRSSRPGIERSDHHKMSKMDLLYGDDQGKAKSSRRKVSQPGVEEVHDSDEKGSDTRELLYGKSKSSKRSSTRGMVEEQDSSSETRDLMANDGSGDEAPEAAVMGETVQENKGSRKSKLWIIIGVLAFCFLLIVGGVVAFVVLRENSEDVARSVDDTPAPSTFLGQFSPTIIPPTTAANTTNPPTSSPTPLQIYDAPSPENCQSIANNQTIAGQENMTQSDINIKMDVTLSVHGEVSDEMVQELLDALQQIFLPALAGCDDVVEENVEQEENVNDTERRSLMRGSSSHQNRQLANGAPQYVIFNAFVSEIEQSERDCEDEETEDPADEGLSRCYRLIVEVSMYLKGPTQFFEIASLISQQAEKEPNLVIPFDLPDPFSEVKLIGVDSLIPIQSPSAMPTDVPSTAPSIMPSETPSASPSSSPTSMPVVGPTPPPSVSPTVLGSSSPSKKPSIAPSPPPTVRASELPSAMPSNAPTGAPVIGSLSPSIPIESNTPSQAPSPASSANPSLNPSSAPSLVTSQSPTRYPTSSPTSSPTEWTSVSMAPSAKCYCIDVPSAPSCDGTVANHDIGCDSCIGSYSCAYMQSSPDSIPTIGASSCKGDSACGFATVVSIGDNSCHGLYSCEGRLIEAGSGSCTSNYACTGDFWGSTLSTLSAGGQSCNGEYSCYSHELAVRSQSCKDTFACAGRAKMFVADNACQGNNACSGAVLSVGSLYQAQTETSYFGNGSCTCPTCCTCMIRVVSGRCTTPGECCDVDDPTAKAAGVQDNTEEEMRQDLGVTDLLSLF</sequence>
<feature type="compositionally biased region" description="Polar residues" evidence="1">
    <location>
        <begin position="727"/>
        <end position="741"/>
    </location>
</feature>
<dbReference type="EMBL" id="CAKOGP040002513">
    <property type="protein sequence ID" value="CAJ1970416.1"/>
    <property type="molecule type" value="Genomic_DNA"/>
</dbReference>
<feature type="compositionally biased region" description="Basic and acidic residues" evidence="1">
    <location>
        <begin position="140"/>
        <end position="155"/>
    </location>
</feature>
<protein>
    <recommendedName>
        <fullName evidence="3">DUF7640 domain-containing protein</fullName>
    </recommendedName>
</protein>
<feature type="compositionally biased region" description="Low complexity" evidence="1">
    <location>
        <begin position="207"/>
        <end position="216"/>
    </location>
</feature>